<sequence length="130" mass="14459">MLVMSHVLEAAGRAQKRELPLWDHHSPKPGNTAGTMSTSCQKVFHGIEASTFAISRISNTPELFRELAILNYCLILTPLPFTRSKLGLGARYSPTHHVTAAQSRAKASHAFQVFVRLLYKVMLDQGLCLR</sequence>
<dbReference type="Proteomes" id="UP000297595">
    <property type="component" value="Unassembled WGS sequence"/>
</dbReference>
<evidence type="ECO:0000313" key="2">
    <source>
        <dbReference type="Proteomes" id="UP000297595"/>
    </source>
</evidence>
<dbReference type="EMBL" id="SOZJ01000002">
    <property type="protein sequence ID" value="TGJ70607.1"/>
    <property type="molecule type" value="Genomic_DNA"/>
</dbReference>
<comment type="caution">
    <text evidence="1">The sequence shown here is derived from an EMBL/GenBank/DDBJ whole genome shotgun (WGS) entry which is preliminary data.</text>
</comment>
<reference evidence="1 2" key="1">
    <citation type="submission" date="2019-03" db="EMBL/GenBank/DDBJ databases">
        <title>Nematode-trapping fungi genome.</title>
        <authorList>
            <person name="Vidal-Diez De Ulzurrun G."/>
        </authorList>
    </citation>
    <scope>NUCLEOTIDE SEQUENCE [LARGE SCALE GENOMIC DNA]</scope>
    <source>
        <strain evidence="1 2">TWF154</strain>
    </source>
</reference>
<name>A0A8H2HVP8_ORBOL</name>
<proteinExistence type="predicted"/>
<gene>
    <name evidence="1" type="ORF">EYR41_002641</name>
</gene>
<protein>
    <submittedName>
        <fullName evidence="1">Uncharacterized protein</fullName>
    </submittedName>
</protein>
<evidence type="ECO:0000313" key="1">
    <source>
        <dbReference type="EMBL" id="TGJ70607.1"/>
    </source>
</evidence>
<organism evidence="1 2">
    <name type="scientific">Orbilia oligospora</name>
    <name type="common">Nematode-trapping fungus</name>
    <name type="synonym">Arthrobotrys oligospora</name>
    <dbReference type="NCBI Taxonomy" id="2813651"/>
    <lineage>
        <taxon>Eukaryota</taxon>
        <taxon>Fungi</taxon>
        <taxon>Dikarya</taxon>
        <taxon>Ascomycota</taxon>
        <taxon>Pezizomycotina</taxon>
        <taxon>Orbiliomycetes</taxon>
        <taxon>Orbiliales</taxon>
        <taxon>Orbiliaceae</taxon>
        <taxon>Orbilia</taxon>
    </lineage>
</organism>
<accession>A0A8H2HVP8</accession>
<dbReference type="AlphaFoldDB" id="A0A8H2HVP8"/>